<keyword evidence="8" id="KW-0547">Nucleotide-binding</keyword>
<dbReference type="SMART" id="SM00091">
    <property type="entry name" value="PAS"/>
    <property type="match status" value="1"/>
</dbReference>
<dbReference type="GO" id="GO:0000155">
    <property type="term" value="F:phosphorelay sensor kinase activity"/>
    <property type="evidence" value="ECO:0007669"/>
    <property type="project" value="TreeGrafter"/>
</dbReference>
<protein>
    <recommendedName>
        <fullName evidence="3">histidine kinase</fullName>
        <ecNumber evidence="3">2.7.13.3</ecNumber>
    </recommendedName>
</protein>
<evidence type="ECO:0000256" key="7">
    <source>
        <dbReference type="ARBA" id="ARBA00022692"/>
    </source>
</evidence>
<dbReference type="FunFam" id="3.30.450.20:FF:000018">
    <property type="entry name" value="Sensor histidine kinase DcuS"/>
    <property type="match status" value="1"/>
</dbReference>
<dbReference type="GO" id="GO:0006355">
    <property type="term" value="P:regulation of DNA-templated transcription"/>
    <property type="evidence" value="ECO:0007669"/>
    <property type="project" value="InterPro"/>
</dbReference>
<dbReference type="Gene3D" id="1.10.287.130">
    <property type="match status" value="1"/>
</dbReference>
<dbReference type="InterPro" id="IPR035965">
    <property type="entry name" value="PAS-like_dom_sf"/>
</dbReference>
<evidence type="ECO:0000256" key="4">
    <source>
        <dbReference type="ARBA" id="ARBA00022475"/>
    </source>
</evidence>
<evidence type="ECO:0000256" key="6">
    <source>
        <dbReference type="ARBA" id="ARBA00022679"/>
    </source>
</evidence>
<dbReference type="InterPro" id="IPR003594">
    <property type="entry name" value="HATPase_dom"/>
</dbReference>
<dbReference type="PANTHER" id="PTHR43547">
    <property type="entry name" value="TWO-COMPONENT HISTIDINE KINASE"/>
    <property type="match status" value="1"/>
</dbReference>
<keyword evidence="5" id="KW-0597">Phosphoprotein</keyword>
<evidence type="ECO:0000256" key="14">
    <source>
        <dbReference type="SAM" id="Phobius"/>
    </source>
</evidence>
<evidence type="ECO:0000256" key="1">
    <source>
        <dbReference type="ARBA" id="ARBA00000085"/>
    </source>
</evidence>
<comment type="subcellular location">
    <subcellularLocation>
        <location evidence="2">Cell membrane</location>
        <topology evidence="2">Multi-pass membrane protein</topology>
    </subcellularLocation>
</comment>
<dbReference type="SUPFAM" id="SSF55874">
    <property type="entry name" value="ATPase domain of HSP90 chaperone/DNA topoisomerase II/histidine kinase"/>
    <property type="match status" value="1"/>
</dbReference>
<proteinExistence type="predicted"/>
<reference evidence="16 17" key="1">
    <citation type="submission" date="2019-11" db="EMBL/GenBank/DDBJ databases">
        <title>Genome sequences of 17 halophilic strains isolated from different environments.</title>
        <authorList>
            <person name="Furrow R.E."/>
        </authorList>
    </citation>
    <scope>NUCLEOTIDE SEQUENCE [LARGE SCALE GENOMIC DNA]</scope>
    <source>
        <strain evidence="16 17">22506_14_FS</strain>
    </source>
</reference>
<keyword evidence="7 14" id="KW-0812">Transmembrane</keyword>
<dbReference type="EC" id="2.7.13.3" evidence="3"/>
<dbReference type="InterPro" id="IPR005467">
    <property type="entry name" value="His_kinase_dom"/>
</dbReference>
<evidence type="ECO:0000256" key="8">
    <source>
        <dbReference type="ARBA" id="ARBA00022741"/>
    </source>
</evidence>
<comment type="catalytic activity">
    <reaction evidence="1">
        <text>ATP + protein L-histidine = ADP + protein N-phospho-L-histidine.</text>
        <dbReference type="EC" id="2.7.13.3"/>
    </reaction>
</comment>
<dbReference type="InterPro" id="IPR039506">
    <property type="entry name" value="SPOB_a"/>
</dbReference>
<feature type="transmembrane region" description="Helical" evidence="14">
    <location>
        <begin position="12"/>
        <end position="33"/>
    </location>
</feature>
<evidence type="ECO:0000256" key="10">
    <source>
        <dbReference type="ARBA" id="ARBA00022840"/>
    </source>
</evidence>
<dbReference type="InterPro" id="IPR029151">
    <property type="entry name" value="Sensor-like_sf"/>
</dbReference>
<evidence type="ECO:0000313" key="16">
    <source>
        <dbReference type="EMBL" id="MYL62088.1"/>
    </source>
</evidence>
<dbReference type="EMBL" id="WMEY01000001">
    <property type="protein sequence ID" value="MYL62088.1"/>
    <property type="molecule type" value="Genomic_DNA"/>
</dbReference>
<keyword evidence="13 14" id="KW-0472">Membrane</keyword>
<keyword evidence="4" id="KW-1003">Cell membrane</keyword>
<dbReference type="Gene3D" id="3.30.565.10">
    <property type="entry name" value="Histidine kinase-like ATPase, C-terminal domain"/>
    <property type="match status" value="1"/>
</dbReference>
<keyword evidence="12" id="KW-0902">Two-component regulatory system</keyword>
<dbReference type="GO" id="GO:0005886">
    <property type="term" value="C:plasma membrane"/>
    <property type="evidence" value="ECO:0007669"/>
    <property type="project" value="UniProtKB-SubCell"/>
</dbReference>
<evidence type="ECO:0000256" key="9">
    <source>
        <dbReference type="ARBA" id="ARBA00022777"/>
    </source>
</evidence>
<evidence type="ECO:0000256" key="11">
    <source>
        <dbReference type="ARBA" id="ARBA00022989"/>
    </source>
</evidence>
<dbReference type="SUPFAM" id="SSF103190">
    <property type="entry name" value="Sensory domain-like"/>
    <property type="match status" value="1"/>
</dbReference>
<evidence type="ECO:0000256" key="3">
    <source>
        <dbReference type="ARBA" id="ARBA00012438"/>
    </source>
</evidence>
<dbReference type="PANTHER" id="PTHR43547:SF3">
    <property type="entry name" value="SENSOR PROTEIN CITS"/>
    <property type="match status" value="1"/>
</dbReference>
<name>A0A845EVH6_9BACL</name>
<sequence>MKSISLQTKLSLMILALLFTVLLILGLIFTHLYSTSVEEQMGERALNVAQSVAAMPAVVNAMKSENPSETIQPIVEDLRSKTGAEFIVVGDKEGIRVAHPLLDRIGKHMVGGDSKQALLRGESYVSKAEGSLGSSLRGKTPIFENGKIIGIVSVGFLTEDIEQKVDQFKLKVMSLIGTILLLGIAGGFFIAKNVKRAIFGLEPSEIGAMFLERNTILQTIREGIIAVNENGSITLANQEAHRMLNRSEDESLEGVDIVSVLPNTRMPEVLRSGKAEYDQEITIGYNHVIVNRIPIIQNGEITGAVSSFRRKTEIEALSRELSQVQSYANVLRSQTHEYANKLYAILGLIQLGAYDEAIDLIHKEAIGYQEVVQLLVKAVPNPMLSALLLGKYNRAHELHIQFLIDEESSMSDFPEWLEQEKLVTIVGNLIDNAMDAALEKQRGEKVVHLFMTDLGKDLIFEIEDSGNGVKDDEIERIFERGISSKKGEDRGIGLSLVKNALHYLGGYLTISTGRYGGAAFTVVIPKGEERNV</sequence>
<keyword evidence="9" id="KW-0418">Kinase</keyword>
<dbReference type="InterPro" id="IPR004358">
    <property type="entry name" value="Sig_transdc_His_kin-like_C"/>
</dbReference>
<dbReference type="Pfam" id="PF17203">
    <property type="entry name" value="sCache_3_2"/>
    <property type="match status" value="1"/>
</dbReference>
<evidence type="ECO:0000256" key="12">
    <source>
        <dbReference type="ARBA" id="ARBA00023012"/>
    </source>
</evidence>
<dbReference type="SUPFAM" id="SSF55785">
    <property type="entry name" value="PYP-like sensor domain (PAS domain)"/>
    <property type="match status" value="1"/>
</dbReference>
<dbReference type="Pfam" id="PF02518">
    <property type="entry name" value="HATPase_c"/>
    <property type="match status" value="1"/>
</dbReference>
<dbReference type="Proteomes" id="UP000447833">
    <property type="component" value="Unassembled WGS sequence"/>
</dbReference>
<dbReference type="PROSITE" id="PS50109">
    <property type="entry name" value="HIS_KIN"/>
    <property type="match status" value="1"/>
</dbReference>
<dbReference type="CDD" id="cd00130">
    <property type="entry name" value="PAS"/>
    <property type="match status" value="1"/>
</dbReference>
<dbReference type="PRINTS" id="PR00344">
    <property type="entry name" value="BCTRLSENSOR"/>
</dbReference>
<dbReference type="Gene3D" id="3.30.450.20">
    <property type="entry name" value="PAS domain"/>
    <property type="match status" value="2"/>
</dbReference>
<organism evidence="16 17">
    <name type="scientific">Guptibacillus hwajinpoensis</name>
    <dbReference type="NCBI Taxonomy" id="208199"/>
    <lineage>
        <taxon>Bacteria</taxon>
        <taxon>Bacillati</taxon>
        <taxon>Bacillota</taxon>
        <taxon>Bacilli</taxon>
        <taxon>Bacillales</taxon>
        <taxon>Guptibacillaceae</taxon>
        <taxon>Guptibacillus</taxon>
    </lineage>
</organism>
<dbReference type="Pfam" id="PF14689">
    <property type="entry name" value="SPOB_a"/>
    <property type="match status" value="1"/>
</dbReference>
<evidence type="ECO:0000313" key="17">
    <source>
        <dbReference type="Proteomes" id="UP000447833"/>
    </source>
</evidence>
<keyword evidence="6" id="KW-0808">Transferase</keyword>
<evidence type="ECO:0000259" key="15">
    <source>
        <dbReference type="PROSITE" id="PS50109"/>
    </source>
</evidence>
<evidence type="ECO:0000256" key="13">
    <source>
        <dbReference type="ARBA" id="ARBA00023136"/>
    </source>
</evidence>
<evidence type="ECO:0000256" key="5">
    <source>
        <dbReference type="ARBA" id="ARBA00022553"/>
    </source>
</evidence>
<dbReference type="GO" id="GO:0005524">
    <property type="term" value="F:ATP binding"/>
    <property type="evidence" value="ECO:0007669"/>
    <property type="project" value="UniProtKB-KW"/>
</dbReference>
<gene>
    <name evidence="16" type="ORF">GLW07_01835</name>
</gene>
<dbReference type="SMART" id="SM00387">
    <property type="entry name" value="HATPase_c"/>
    <property type="match status" value="1"/>
</dbReference>
<dbReference type="Pfam" id="PF00989">
    <property type="entry name" value="PAS"/>
    <property type="match status" value="1"/>
</dbReference>
<comment type="caution">
    <text evidence="16">The sequence shown here is derived from an EMBL/GenBank/DDBJ whole genome shotgun (WGS) entry which is preliminary data.</text>
</comment>
<dbReference type="CDD" id="cd16915">
    <property type="entry name" value="HATPase_DpiB-CitA-like"/>
    <property type="match status" value="1"/>
</dbReference>
<feature type="domain" description="Histidine kinase" evidence="15">
    <location>
        <begin position="418"/>
        <end position="528"/>
    </location>
</feature>
<dbReference type="InterPro" id="IPR036890">
    <property type="entry name" value="HATPase_C_sf"/>
</dbReference>
<dbReference type="InterPro" id="IPR000014">
    <property type="entry name" value="PAS"/>
</dbReference>
<accession>A0A845EVH6</accession>
<dbReference type="AlphaFoldDB" id="A0A845EVH6"/>
<dbReference type="InterPro" id="IPR013767">
    <property type="entry name" value="PAS_fold"/>
</dbReference>
<feature type="transmembrane region" description="Helical" evidence="14">
    <location>
        <begin position="172"/>
        <end position="191"/>
    </location>
</feature>
<dbReference type="InterPro" id="IPR033463">
    <property type="entry name" value="sCache_3"/>
</dbReference>
<keyword evidence="11 14" id="KW-1133">Transmembrane helix</keyword>
<keyword evidence="10" id="KW-0067">ATP-binding</keyword>
<evidence type="ECO:0000256" key="2">
    <source>
        <dbReference type="ARBA" id="ARBA00004651"/>
    </source>
</evidence>